<evidence type="ECO:0000256" key="9">
    <source>
        <dbReference type="HAMAP-Rule" id="MF_00568"/>
    </source>
</evidence>
<comment type="subcellular location">
    <subcellularLocation>
        <location evidence="9">Cytoplasm</location>
    </subcellularLocation>
</comment>
<keyword evidence="7 9" id="KW-0408">Iron</keyword>
<comment type="similarity">
    <text evidence="9">Belongs to the quinolinate synthase family. Type 2 subfamily.</text>
</comment>
<dbReference type="AlphaFoldDB" id="B5IDU2"/>
<keyword evidence="4 9" id="KW-0662">Pyridine nucleotide biosynthesis</keyword>
<keyword evidence="5 9" id="KW-0808">Transferase</keyword>
<evidence type="ECO:0000313" key="11">
    <source>
        <dbReference type="Proteomes" id="UP000001400"/>
    </source>
</evidence>
<dbReference type="eggNOG" id="arCOG04459">
    <property type="taxonomic scope" value="Archaea"/>
</dbReference>
<evidence type="ECO:0000256" key="5">
    <source>
        <dbReference type="ARBA" id="ARBA00022679"/>
    </source>
</evidence>
<evidence type="ECO:0000256" key="8">
    <source>
        <dbReference type="ARBA" id="ARBA00023014"/>
    </source>
</evidence>
<dbReference type="NCBIfam" id="TIGR00550">
    <property type="entry name" value="nadA"/>
    <property type="match status" value="1"/>
</dbReference>
<evidence type="ECO:0000256" key="6">
    <source>
        <dbReference type="ARBA" id="ARBA00022723"/>
    </source>
</evidence>
<feature type="binding site" evidence="9">
    <location>
        <begin position="109"/>
        <end position="111"/>
    </location>
    <ligand>
        <name>iminosuccinate</name>
        <dbReference type="ChEBI" id="CHEBI:77875"/>
    </ligand>
</feature>
<evidence type="ECO:0000256" key="7">
    <source>
        <dbReference type="ARBA" id="ARBA00023004"/>
    </source>
</evidence>
<dbReference type="OrthoDB" id="5931at2157"/>
<evidence type="ECO:0000256" key="3">
    <source>
        <dbReference type="ARBA" id="ARBA00022485"/>
    </source>
</evidence>
<reference evidence="10" key="1">
    <citation type="submission" date="2010-02" db="EMBL/GenBank/DDBJ databases">
        <title>Complete sequence of Aciduliprofundum boonei T469.</title>
        <authorList>
            <consortium name="US DOE Joint Genome Institute"/>
            <person name="Lucas S."/>
            <person name="Copeland A."/>
            <person name="Lapidus A."/>
            <person name="Cheng J.-F."/>
            <person name="Bruce D."/>
            <person name="Goodwin L."/>
            <person name="Pitluck S."/>
            <person name="Saunders E."/>
            <person name="Detter J.C."/>
            <person name="Han C."/>
            <person name="Tapia R."/>
            <person name="Land M."/>
            <person name="Hauser L."/>
            <person name="Kyrpides N."/>
            <person name="Mikhailova N."/>
            <person name="Flores G."/>
            <person name="Reysenbach A.-L."/>
            <person name="Woyke T."/>
        </authorList>
    </citation>
    <scope>NUCLEOTIDE SEQUENCE</scope>
    <source>
        <strain evidence="10">T469</strain>
    </source>
</reference>
<dbReference type="Proteomes" id="UP000001400">
    <property type="component" value="Chromosome"/>
</dbReference>
<evidence type="ECO:0000256" key="4">
    <source>
        <dbReference type="ARBA" id="ARBA00022642"/>
    </source>
</evidence>
<dbReference type="GO" id="GO:0005737">
    <property type="term" value="C:cytoplasm"/>
    <property type="evidence" value="ECO:0007669"/>
    <property type="project" value="UniProtKB-SubCell"/>
</dbReference>
<keyword evidence="8 9" id="KW-0411">Iron-sulfur</keyword>
<feature type="binding site" evidence="9">
    <location>
        <position position="83"/>
    </location>
    <ligand>
        <name>[4Fe-4S] cluster</name>
        <dbReference type="ChEBI" id="CHEBI:49883"/>
    </ligand>
</feature>
<dbReference type="Pfam" id="PF02445">
    <property type="entry name" value="NadA"/>
    <property type="match status" value="1"/>
</dbReference>
<dbReference type="EMBL" id="CP001941">
    <property type="protein sequence ID" value="ADD08172.1"/>
    <property type="molecule type" value="Genomic_DNA"/>
</dbReference>
<dbReference type="PANTHER" id="PTHR30573:SF0">
    <property type="entry name" value="QUINOLINATE SYNTHASE, CHLOROPLASTIC"/>
    <property type="match status" value="1"/>
</dbReference>
<name>B5IDU2_ACIB4</name>
<evidence type="ECO:0000256" key="1">
    <source>
        <dbReference type="ARBA" id="ARBA00005065"/>
    </source>
</evidence>
<dbReference type="KEGG" id="abi:Aboo_0361"/>
<dbReference type="InterPro" id="IPR023066">
    <property type="entry name" value="Quinolinate_synth_type2"/>
</dbReference>
<feature type="binding site" evidence="9">
    <location>
        <begin position="190"/>
        <end position="192"/>
    </location>
    <ligand>
        <name>iminosuccinate</name>
        <dbReference type="ChEBI" id="CHEBI:77875"/>
    </ligand>
</feature>
<dbReference type="STRING" id="439481.Aboo_0361"/>
<dbReference type="PANTHER" id="PTHR30573">
    <property type="entry name" value="QUINOLINATE SYNTHETASE A"/>
    <property type="match status" value="1"/>
</dbReference>
<feature type="binding site" evidence="9">
    <location>
        <position position="38"/>
    </location>
    <ligand>
        <name>iminosuccinate</name>
        <dbReference type="ChEBI" id="CHEBI:77875"/>
    </ligand>
</feature>
<keyword evidence="6 9" id="KW-0479">Metal-binding</keyword>
<dbReference type="GO" id="GO:0046872">
    <property type="term" value="F:metal ion binding"/>
    <property type="evidence" value="ECO:0007669"/>
    <property type="project" value="UniProtKB-KW"/>
</dbReference>
<feature type="binding site" evidence="9">
    <location>
        <position position="207"/>
    </location>
    <ligand>
        <name>iminosuccinate</name>
        <dbReference type="ChEBI" id="CHEBI:77875"/>
    </ligand>
</feature>
<comment type="pathway">
    <text evidence="1 9">Cofactor biosynthesis; NAD(+) biosynthesis; quinolinate from iminoaspartate: step 1/1.</text>
</comment>
<evidence type="ECO:0000313" key="10">
    <source>
        <dbReference type="EMBL" id="ADD08172.1"/>
    </source>
</evidence>
<dbReference type="UniPathway" id="UPA00253">
    <property type="reaction ID" value="UER00327"/>
</dbReference>
<feature type="binding site" evidence="9">
    <location>
        <position position="126"/>
    </location>
    <ligand>
        <name>iminosuccinate</name>
        <dbReference type="ChEBI" id="CHEBI:77875"/>
    </ligand>
</feature>
<feature type="binding site" evidence="9">
    <location>
        <position position="21"/>
    </location>
    <ligand>
        <name>iminosuccinate</name>
        <dbReference type="ChEBI" id="CHEBI:77875"/>
    </ligand>
</feature>
<protein>
    <recommendedName>
        <fullName evidence="2 9">Quinolinate synthase</fullName>
        <ecNumber evidence="2 9">2.5.1.72</ecNumber>
    </recommendedName>
</protein>
<keyword evidence="9" id="KW-0963">Cytoplasm</keyword>
<dbReference type="HAMAP" id="MF_00568">
    <property type="entry name" value="NadA_type2"/>
    <property type="match status" value="1"/>
</dbReference>
<comment type="function">
    <text evidence="9">Catalyzes the condensation of iminoaspartate with dihydroxyacetone phosphate to form quinolinate.</text>
</comment>
<evidence type="ECO:0000256" key="2">
    <source>
        <dbReference type="ARBA" id="ARBA00012669"/>
    </source>
</evidence>
<dbReference type="GO" id="GO:0051539">
    <property type="term" value="F:4 iron, 4 sulfur cluster binding"/>
    <property type="evidence" value="ECO:0007669"/>
    <property type="project" value="UniProtKB-KW"/>
</dbReference>
<dbReference type="SUPFAM" id="SSF142754">
    <property type="entry name" value="NadA-like"/>
    <property type="match status" value="1"/>
</dbReference>
<dbReference type="NCBIfam" id="NF006878">
    <property type="entry name" value="PRK09375.1-2"/>
    <property type="match status" value="1"/>
</dbReference>
<dbReference type="Gene3D" id="3.40.50.10800">
    <property type="entry name" value="NadA-like"/>
    <property type="match status" value="3"/>
</dbReference>
<dbReference type="GeneID" id="8827303"/>
<dbReference type="GO" id="GO:0034628">
    <property type="term" value="P:'de novo' NAD+ biosynthetic process from L-aspartate"/>
    <property type="evidence" value="ECO:0007669"/>
    <property type="project" value="TreeGrafter"/>
</dbReference>
<dbReference type="InterPro" id="IPR003473">
    <property type="entry name" value="NadA"/>
</dbReference>
<dbReference type="InterPro" id="IPR036094">
    <property type="entry name" value="NadA_sf"/>
</dbReference>
<dbReference type="HOGENOM" id="CLU_047382_0_0_2"/>
<keyword evidence="11" id="KW-1185">Reference proteome</keyword>
<dbReference type="RefSeq" id="WP_008084493.1">
    <property type="nucleotide sequence ID" value="NC_013926.1"/>
</dbReference>
<accession>B5IDU2</accession>
<feature type="binding site" evidence="9">
    <location>
        <position position="252"/>
    </location>
    <ligand>
        <name>[4Fe-4S] cluster</name>
        <dbReference type="ChEBI" id="CHEBI:49883"/>
    </ligand>
</feature>
<comment type="cofactor">
    <cofactor evidence="9">
        <name>[4Fe-4S] cluster</name>
        <dbReference type="ChEBI" id="CHEBI:49883"/>
    </cofactor>
    <text evidence="9">Binds 1 [4Fe-4S] cluster per subunit.</text>
</comment>
<keyword evidence="3 9" id="KW-0004">4Fe-4S</keyword>
<gene>
    <name evidence="9" type="primary">nadA</name>
    <name evidence="10" type="ordered locus">Aboo_0361</name>
</gene>
<feature type="binding site" evidence="9">
    <location>
        <position position="170"/>
    </location>
    <ligand>
        <name>[4Fe-4S] cluster</name>
        <dbReference type="ChEBI" id="CHEBI:49883"/>
    </ligand>
</feature>
<sequence>MNLKEEIMKLKKERNAIIMAHNYQIGEVQRIADFVGDSLELARKATQVDADVIVFAGVDFMAETAAILNPDKLILIPSKIASCEMARFLTPELIKEYKKKYPDATVVLYVNSTADCKALADITCTSANAVKVVNSLDADTILFGPDSNLAHYVAERTNKKIIPVPPNGHCYVHTNLNVENVPYDGVLMVHPECPAELQAKADVIASTGGMVKYVAKSNAKKFIVATERDMVERLKMEYPDREFVPAWPYAICLGMKQINLQKIYESLKDLKYEVRVPENIANKARKAIERMLEVS</sequence>
<organism evidence="10 11">
    <name type="scientific">Aciduliprofundum boonei (strain DSM 19572 / T469)</name>
    <dbReference type="NCBI Taxonomy" id="439481"/>
    <lineage>
        <taxon>Archaea</taxon>
        <taxon>Methanobacteriati</taxon>
        <taxon>Thermoplasmatota</taxon>
        <taxon>DHVE2 group</taxon>
        <taxon>Candidatus Aciduliprofundum</taxon>
    </lineage>
</organism>
<dbReference type="EC" id="2.5.1.72" evidence="2 9"/>
<proteinExistence type="inferred from homology"/>
<dbReference type="GO" id="GO:0008987">
    <property type="term" value="F:quinolinate synthetase A activity"/>
    <property type="evidence" value="ECO:0007669"/>
    <property type="project" value="UniProtKB-UniRule"/>
</dbReference>
<comment type="catalytic activity">
    <reaction evidence="9">
        <text>iminosuccinate + dihydroxyacetone phosphate = quinolinate + phosphate + 2 H2O + H(+)</text>
        <dbReference type="Rhea" id="RHEA:25888"/>
        <dbReference type="ChEBI" id="CHEBI:15377"/>
        <dbReference type="ChEBI" id="CHEBI:15378"/>
        <dbReference type="ChEBI" id="CHEBI:29959"/>
        <dbReference type="ChEBI" id="CHEBI:43474"/>
        <dbReference type="ChEBI" id="CHEBI:57642"/>
        <dbReference type="ChEBI" id="CHEBI:77875"/>
        <dbReference type="EC" id="2.5.1.72"/>
    </reaction>
</comment>